<evidence type="ECO:0000313" key="2">
    <source>
        <dbReference type="Proteomes" id="UP000054404"/>
    </source>
</evidence>
<organism evidence="1 2">
    <name type="scientific">Trueperella bernardiae</name>
    <dbReference type="NCBI Taxonomy" id="59561"/>
    <lineage>
        <taxon>Bacteria</taxon>
        <taxon>Bacillati</taxon>
        <taxon>Actinomycetota</taxon>
        <taxon>Actinomycetes</taxon>
        <taxon>Actinomycetales</taxon>
        <taxon>Actinomycetaceae</taxon>
        <taxon>Trueperella</taxon>
    </lineage>
</organism>
<name>A0A0W1KLG7_9ACTO</name>
<dbReference type="Proteomes" id="UP000054404">
    <property type="component" value="Unassembled WGS sequence"/>
</dbReference>
<proteinExistence type="predicted"/>
<protein>
    <submittedName>
        <fullName evidence="1">Uncharacterized protein</fullName>
    </submittedName>
</protein>
<evidence type="ECO:0000313" key="1">
    <source>
        <dbReference type="EMBL" id="KTF04865.1"/>
    </source>
</evidence>
<sequence>MCNEEETWRAVGELADTLSVTLTPHNEMLTLSVKSGKLSA</sequence>
<reference evidence="1 2" key="1">
    <citation type="submission" date="2015-11" db="EMBL/GenBank/DDBJ databases">
        <title>Draft Genome Sequence of the Type Strain Trueperella bernardiae LCDC 89-0504T, Isolated from Blood Culture.</title>
        <authorList>
            <person name="Bernier A.-M."/>
            <person name="Bernard K."/>
        </authorList>
    </citation>
    <scope>NUCLEOTIDE SEQUENCE [LARGE SCALE GENOMIC DNA]</scope>
    <source>
        <strain evidence="1 2">LCDC 89-0504</strain>
    </source>
</reference>
<dbReference type="PATRIC" id="fig|59561.3.peg.166"/>
<accession>A0A0W1KLG7</accession>
<gene>
    <name evidence="1" type="ORF">AQZ59_00168</name>
</gene>
<dbReference type="AlphaFoldDB" id="A0A0W1KLG7"/>
<comment type="caution">
    <text evidence="1">The sequence shown here is derived from an EMBL/GenBank/DDBJ whole genome shotgun (WGS) entry which is preliminary data.</text>
</comment>
<keyword evidence="2" id="KW-1185">Reference proteome</keyword>
<dbReference type="EMBL" id="LNIZ01000001">
    <property type="protein sequence ID" value="KTF04865.1"/>
    <property type="molecule type" value="Genomic_DNA"/>
</dbReference>